<evidence type="ECO:0000313" key="1">
    <source>
        <dbReference type="EMBL" id="GAK97702.1"/>
    </source>
</evidence>
<evidence type="ECO:0008006" key="3">
    <source>
        <dbReference type="Google" id="ProtNLM"/>
    </source>
</evidence>
<dbReference type="RefSeq" id="WP_146105019.1">
    <property type="nucleotide sequence ID" value="NZ_BBML01000006.1"/>
</dbReference>
<reference evidence="1" key="1">
    <citation type="journal article" date="2014" name="Genome Announc.">
        <title>Draft Genome Sequences of Marine Flavobacterium Nonlabens Strains NR17, NR24, NR27, NR32, NR33, and Ara13.</title>
        <authorList>
            <person name="Nakanishi M."/>
            <person name="Meirelles P."/>
            <person name="Suzuki R."/>
            <person name="Takatani N."/>
            <person name="Mino S."/>
            <person name="Suda W."/>
            <person name="Oshima K."/>
            <person name="Hattori M."/>
            <person name="Ohkuma M."/>
            <person name="Hosokawa M."/>
            <person name="Miyashita K."/>
            <person name="Thompson F.L."/>
            <person name="Niwa A."/>
            <person name="Sawabe T."/>
            <person name="Sawabe T."/>
        </authorList>
    </citation>
    <scope>NUCLEOTIDE SEQUENCE [LARGE SCALE GENOMIC DNA]</scope>
    <source>
        <strain evidence="1">JCM 19294</strain>
    </source>
</reference>
<dbReference type="EMBL" id="BBML01000006">
    <property type="protein sequence ID" value="GAK97702.1"/>
    <property type="molecule type" value="Genomic_DNA"/>
</dbReference>
<organism evidence="1 2">
    <name type="scientific">Nonlabens tegetincola</name>
    <dbReference type="NCBI Taxonomy" id="323273"/>
    <lineage>
        <taxon>Bacteria</taxon>
        <taxon>Pseudomonadati</taxon>
        <taxon>Bacteroidota</taxon>
        <taxon>Flavobacteriia</taxon>
        <taxon>Flavobacteriales</taxon>
        <taxon>Flavobacteriaceae</taxon>
        <taxon>Nonlabens</taxon>
    </lineage>
</organism>
<dbReference type="STRING" id="319236.BST91_06635"/>
<evidence type="ECO:0000313" key="2">
    <source>
        <dbReference type="Proteomes" id="UP000029221"/>
    </source>
</evidence>
<dbReference type="eggNOG" id="ENOG50330NH">
    <property type="taxonomic scope" value="Bacteria"/>
</dbReference>
<gene>
    <name evidence="1" type="ORF">JCM19294_238</name>
</gene>
<dbReference type="OrthoDB" id="9770030at2"/>
<dbReference type="Proteomes" id="UP000029221">
    <property type="component" value="Unassembled WGS sequence"/>
</dbReference>
<dbReference type="AlphaFoldDB" id="A0A090Q664"/>
<sequence>MMTTDHLSWTMEQFRVYLILYCSKIDISQSCEELKWMQTHFDKERYEEMLLIFRRDADYKSIVRIEEYVKHNNLSKPQVEKILHDVKDFFTADGSYDIMEQHLMNVLKSIFKG</sequence>
<protein>
    <recommendedName>
        <fullName evidence="3">Co-chaperone DjlA N-terminal domain-containing protein</fullName>
    </recommendedName>
</protein>
<name>A0A090Q664_9FLAO</name>
<proteinExistence type="predicted"/>
<accession>A0A090Q664</accession>
<comment type="caution">
    <text evidence="1">The sequence shown here is derived from an EMBL/GenBank/DDBJ whole genome shotgun (WGS) entry which is preliminary data.</text>
</comment>
<keyword evidence="2" id="KW-1185">Reference proteome</keyword>